<protein>
    <submittedName>
        <fullName evidence="2">Uncharacterized protein</fullName>
    </submittedName>
</protein>
<keyword evidence="3" id="KW-1185">Reference proteome</keyword>
<dbReference type="AlphaFoldDB" id="A0AAD7RQU4"/>
<evidence type="ECO:0000256" key="1">
    <source>
        <dbReference type="SAM" id="MobiDB-lite"/>
    </source>
</evidence>
<feature type="compositionally biased region" description="Basic and acidic residues" evidence="1">
    <location>
        <begin position="32"/>
        <end position="45"/>
    </location>
</feature>
<accession>A0AAD7RQU4</accession>
<name>A0AAD7RQU4_9TELE</name>
<organism evidence="2 3">
    <name type="scientific">Aldrovandia affinis</name>
    <dbReference type="NCBI Taxonomy" id="143900"/>
    <lineage>
        <taxon>Eukaryota</taxon>
        <taxon>Metazoa</taxon>
        <taxon>Chordata</taxon>
        <taxon>Craniata</taxon>
        <taxon>Vertebrata</taxon>
        <taxon>Euteleostomi</taxon>
        <taxon>Actinopterygii</taxon>
        <taxon>Neopterygii</taxon>
        <taxon>Teleostei</taxon>
        <taxon>Notacanthiformes</taxon>
        <taxon>Halosauridae</taxon>
        <taxon>Aldrovandia</taxon>
    </lineage>
</organism>
<gene>
    <name evidence="2" type="ORF">AAFF_G00133680</name>
</gene>
<proteinExistence type="predicted"/>
<evidence type="ECO:0000313" key="2">
    <source>
        <dbReference type="EMBL" id="KAJ8388492.1"/>
    </source>
</evidence>
<reference evidence="2" key="1">
    <citation type="journal article" date="2023" name="Science">
        <title>Genome structures resolve the early diversification of teleost fishes.</title>
        <authorList>
            <person name="Parey E."/>
            <person name="Louis A."/>
            <person name="Montfort J."/>
            <person name="Bouchez O."/>
            <person name="Roques C."/>
            <person name="Iampietro C."/>
            <person name="Lluch J."/>
            <person name="Castinel A."/>
            <person name="Donnadieu C."/>
            <person name="Desvignes T."/>
            <person name="Floi Bucao C."/>
            <person name="Jouanno E."/>
            <person name="Wen M."/>
            <person name="Mejri S."/>
            <person name="Dirks R."/>
            <person name="Jansen H."/>
            <person name="Henkel C."/>
            <person name="Chen W.J."/>
            <person name="Zahm M."/>
            <person name="Cabau C."/>
            <person name="Klopp C."/>
            <person name="Thompson A.W."/>
            <person name="Robinson-Rechavi M."/>
            <person name="Braasch I."/>
            <person name="Lecointre G."/>
            <person name="Bobe J."/>
            <person name="Postlethwait J.H."/>
            <person name="Berthelot C."/>
            <person name="Roest Crollius H."/>
            <person name="Guiguen Y."/>
        </authorList>
    </citation>
    <scope>NUCLEOTIDE SEQUENCE</scope>
    <source>
        <strain evidence="2">NC1722</strain>
    </source>
</reference>
<evidence type="ECO:0000313" key="3">
    <source>
        <dbReference type="Proteomes" id="UP001221898"/>
    </source>
</evidence>
<feature type="region of interest" description="Disordered" evidence="1">
    <location>
        <begin position="1"/>
        <end position="99"/>
    </location>
</feature>
<sequence>MYKSGPLGERSLRESEQCCGLSRRKALRAAMRGRESTRPEKREASHSAPPPLLPLSPLSALATRLLNDEHGLTPESGLPESHVPFASGERDSGRWKRAR</sequence>
<feature type="compositionally biased region" description="Basic and acidic residues" evidence="1">
    <location>
        <begin position="88"/>
        <end position="99"/>
    </location>
</feature>
<dbReference type="Proteomes" id="UP001221898">
    <property type="component" value="Unassembled WGS sequence"/>
</dbReference>
<comment type="caution">
    <text evidence="2">The sequence shown here is derived from an EMBL/GenBank/DDBJ whole genome shotgun (WGS) entry which is preliminary data.</text>
</comment>
<dbReference type="EMBL" id="JAINUG010000194">
    <property type="protein sequence ID" value="KAJ8388492.1"/>
    <property type="molecule type" value="Genomic_DNA"/>
</dbReference>